<keyword evidence="4" id="KW-1185">Reference proteome</keyword>
<feature type="domain" description="GAF" evidence="2">
    <location>
        <begin position="87"/>
        <end position="240"/>
    </location>
</feature>
<dbReference type="InterPro" id="IPR029016">
    <property type="entry name" value="GAF-like_dom_sf"/>
</dbReference>
<protein>
    <recommendedName>
        <fullName evidence="2">GAF domain-containing protein</fullName>
    </recommendedName>
</protein>
<dbReference type="SUPFAM" id="SSF55781">
    <property type="entry name" value="GAF domain-like"/>
    <property type="match status" value="1"/>
</dbReference>
<evidence type="ECO:0000256" key="1">
    <source>
        <dbReference type="ARBA" id="ARBA00006754"/>
    </source>
</evidence>
<gene>
    <name evidence="3" type="ORF">GCM10010285_64160</name>
</gene>
<dbReference type="InterPro" id="IPR051448">
    <property type="entry name" value="CdaR-like_regulators"/>
</dbReference>
<accession>A0ABQ2TMJ7</accession>
<dbReference type="InterPro" id="IPR003018">
    <property type="entry name" value="GAF"/>
</dbReference>
<dbReference type="InterPro" id="IPR041522">
    <property type="entry name" value="CdaR_GGDEF"/>
</dbReference>
<comment type="similarity">
    <text evidence="1">Belongs to the CdaR family.</text>
</comment>
<dbReference type="InterPro" id="IPR042070">
    <property type="entry name" value="PucR_C-HTH_sf"/>
</dbReference>
<sequence>MAGGPEQASPDVMSVLELLATGAPTARFEELLDTARREEASDATLAELDQAARLASRVRALIGHAQQREAGLAALVDTAHDLTLVHGMDALLHEIARRARRLLNFDMAYIGLRDTDDESAGSLIRAAEGDTTSLSVGLKTSEDSGLGSLVQRTGAPAWSPDYLADKDLPHSPDIDAAVRAEGLHAILAVPLGHGTTVFGTLYGADRKVRHFTPDEISLMRSLGKLAGVAVERARLLEDTRAEVTELALDTSRARSSLHVQRRVEAAYIRLIDLVLGGCDPQTLAEAAAEELSGALVVRDCVGRTVVVTGTPPELAEDDVLRWTYDAHAAGRPVPMPEGGWVAPVTAGGENLGAILLVPDEPLTDDFGVRLLQLTARAVALILLLQRTSTVAHDQIRDELLEELLSDIRPQPRQLIPRARRLGISIDEPHVMVLARPEGGAEGRAAAWASSYAHRMSGLMKVREGCVTLLIPGEDPLAAATAVSGELTPLVGRPVTIGAAGPVSGPDRVAQTHREALSCLEALTELGNIGCVATPQQMGFLGVLLSETHGVSDYVESVIGPVLTYDAQRFTELTRTLDAYFASSSSPTRAASDLHVHPNTVFRRLERVAELLGANWQDPERALEIQLALRLHRTRRTLRHRHTAVGTVRD</sequence>
<name>A0ABQ2TMJ7_STREZ</name>
<dbReference type="Pfam" id="PF17853">
    <property type="entry name" value="GGDEF_2"/>
    <property type="match status" value="1"/>
</dbReference>
<dbReference type="Gene3D" id="1.10.10.2840">
    <property type="entry name" value="PucR C-terminal helix-turn-helix domain"/>
    <property type="match status" value="1"/>
</dbReference>
<evidence type="ECO:0000313" key="4">
    <source>
        <dbReference type="Proteomes" id="UP000597853"/>
    </source>
</evidence>
<dbReference type="Gene3D" id="3.30.450.40">
    <property type="match status" value="1"/>
</dbReference>
<dbReference type="Proteomes" id="UP000597853">
    <property type="component" value="Unassembled WGS sequence"/>
</dbReference>
<comment type="caution">
    <text evidence="3">The sequence shown here is derived from an EMBL/GenBank/DDBJ whole genome shotgun (WGS) entry which is preliminary data.</text>
</comment>
<dbReference type="PANTHER" id="PTHR33744:SF1">
    <property type="entry name" value="DNA-BINDING TRANSCRIPTIONAL ACTIVATOR ADER"/>
    <property type="match status" value="1"/>
</dbReference>
<dbReference type="SMART" id="SM00065">
    <property type="entry name" value="GAF"/>
    <property type="match status" value="1"/>
</dbReference>
<dbReference type="Pfam" id="PF13185">
    <property type="entry name" value="GAF_2"/>
    <property type="match status" value="1"/>
</dbReference>
<proteinExistence type="inferred from homology"/>
<dbReference type="PANTHER" id="PTHR33744">
    <property type="entry name" value="CARBOHYDRATE DIACID REGULATOR"/>
    <property type="match status" value="1"/>
</dbReference>
<reference evidence="4" key="1">
    <citation type="journal article" date="2019" name="Int. J. Syst. Evol. Microbiol.">
        <title>The Global Catalogue of Microorganisms (GCM) 10K type strain sequencing project: providing services to taxonomists for standard genome sequencing and annotation.</title>
        <authorList>
            <consortium name="The Broad Institute Genomics Platform"/>
            <consortium name="The Broad Institute Genome Sequencing Center for Infectious Disease"/>
            <person name="Wu L."/>
            <person name="Ma J."/>
        </authorList>
    </citation>
    <scope>NUCLEOTIDE SEQUENCE [LARGE SCALE GENOMIC DNA]</scope>
    <source>
        <strain evidence="4">JCM 4416</strain>
    </source>
</reference>
<evidence type="ECO:0000259" key="2">
    <source>
        <dbReference type="SMART" id="SM00065"/>
    </source>
</evidence>
<dbReference type="EMBL" id="BMTX01000039">
    <property type="protein sequence ID" value="GGS76941.1"/>
    <property type="molecule type" value="Genomic_DNA"/>
</dbReference>
<evidence type="ECO:0000313" key="3">
    <source>
        <dbReference type="EMBL" id="GGS76941.1"/>
    </source>
</evidence>
<dbReference type="Pfam" id="PF13556">
    <property type="entry name" value="HTH_30"/>
    <property type="match status" value="1"/>
</dbReference>
<organism evidence="3 4">
    <name type="scientific">Streptomyces pseudogriseolus</name>
    <name type="common">Streptomyces gancidicus</name>
    <name type="synonym">Streptomyces rubiginosus</name>
    <dbReference type="NCBI Taxonomy" id="36817"/>
    <lineage>
        <taxon>Bacteria</taxon>
        <taxon>Bacillati</taxon>
        <taxon>Actinomycetota</taxon>
        <taxon>Actinomycetes</taxon>
        <taxon>Kitasatosporales</taxon>
        <taxon>Streptomycetaceae</taxon>
        <taxon>Streptomyces</taxon>
        <taxon>Streptomyces pseudogriseolus group</taxon>
    </lineage>
</organism>
<dbReference type="InterPro" id="IPR025736">
    <property type="entry name" value="PucR_C-HTH_dom"/>
</dbReference>